<feature type="chain" id="PRO_5018706171" evidence="10">
    <location>
        <begin position="27"/>
        <end position="1000"/>
    </location>
</feature>
<feature type="domain" description="TonB-dependent receptor plug" evidence="12">
    <location>
        <begin position="119"/>
        <end position="235"/>
    </location>
</feature>
<dbReference type="Gene3D" id="2.60.40.1120">
    <property type="entry name" value="Carboxypeptidase-like, regulatory domain"/>
    <property type="match status" value="1"/>
</dbReference>
<dbReference type="NCBIfam" id="TIGR04056">
    <property type="entry name" value="OMP_RagA_SusC"/>
    <property type="match status" value="1"/>
</dbReference>
<dbReference type="InterPro" id="IPR023996">
    <property type="entry name" value="TonB-dep_OMP_SusC/RagA"/>
</dbReference>
<keyword evidence="13" id="KW-0675">Receptor</keyword>
<keyword evidence="10" id="KW-0732">Signal</keyword>
<dbReference type="KEGG" id="fll:EI427_05330"/>
<dbReference type="InterPro" id="IPR039426">
    <property type="entry name" value="TonB-dep_rcpt-like"/>
</dbReference>
<accession>A0A3Q9FKA7</accession>
<keyword evidence="6 8" id="KW-0472">Membrane</keyword>
<proteinExistence type="inferred from homology"/>
<dbReference type="PROSITE" id="PS52016">
    <property type="entry name" value="TONB_DEPENDENT_REC_3"/>
    <property type="match status" value="1"/>
</dbReference>
<evidence type="ECO:0000256" key="1">
    <source>
        <dbReference type="ARBA" id="ARBA00004571"/>
    </source>
</evidence>
<evidence type="ECO:0000259" key="12">
    <source>
        <dbReference type="Pfam" id="PF07715"/>
    </source>
</evidence>
<dbReference type="InterPro" id="IPR023997">
    <property type="entry name" value="TonB-dep_OMP_SusC/RagA_CS"/>
</dbReference>
<evidence type="ECO:0000256" key="6">
    <source>
        <dbReference type="ARBA" id="ARBA00023136"/>
    </source>
</evidence>
<evidence type="ECO:0000259" key="11">
    <source>
        <dbReference type="Pfam" id="PF00593"/>
    </source>
</evidence>
<keyword evidence="2 8" id="KW-0813">Transport</keyword>
<reference evidence="13 14" key="1">
    <citation type="submission" date="2018-12" db="EMBL/GenBank/DDBJ databases">
        <title>Flammeovirga pectinis sp. nov., isolated from the gut of the Korean scallop, Patinopecten yessoensis.</title>
        <authorList>
            <person name="Bae J.-W."/>
            <person name="Jeong Y.-S."/>
            <person name="Kang W."/>
        </authorList>
    </citation>
    <scope>NUCLEOTIDE SEQUENCE [LARGE SCALE GENOMIC DNA]</scope>
    <source>
        <strain evidence="13 14">L12M1</strain>
    </source>
</reference>
<keyword evidence="7 8" id="KW-0998">Cell outer membrane</keyword>
<evidence type="ECO:0000256" key="5">
    <source>
        <dbReference type="ARBA" id="ARBA00023077"/>
    </source>
</evidence>
<keyword evidence="5 9" id="KW-0798">TonB box</keyword>
<dbReference type="EMBL" id="CP034562">
    <property type="protein sequence ID" value="AZQ61674.1"/>
    <property type="molecule type" value="Genomic_DNA"/>
</dbReference>
<dbReference type="NCBIfam" id="TIGR04057">
    <property type="entry name" value="SusC_RagA_signa"/>
    <property type="match status" value="1"/>
</dbReference>
<dbReference type="InterPro" id="IPR036942">
    <property type="entry name" value="Beta-barrel_TonB_sf"/>
</dbReference>
<dbReference type="FunFam" id="2.170.130.10:FF:000008">
    <property type="entry name" value="SusC/RagA family TonB-linked outer membrane protein"/>
    <property type="match status" value="1"/>
</dbReference>
<dbReference type="InterPro" id="IPR008969">
    <property type="entry name" value="CarboxyPept-like_regulatory"/>
</dbReference>
<organism evidence="13 14">
    <name type="scientific">Flammeovirga pectinis</name>
    <dbReference type="NCBI Taxonomy" id="2494373"/>
    <lineage>
        <taxon>Bacteria</taxon>
        <taxon>Pseudomonadati</taxon>
        <taxon>Bacteroidota</taxon>
        <taxon>Cytophagia</taxon>
        <taxon>Cytophagales</taxon>
        <taxon>Flammeovirgaceae</taxon>
        <taxon>Flammeovirga</taxon>
    </lineage>
</organism>
<dbReference type="InterPro" id="IPR000531">
    <property type="entry name" value="Beta-barrel_TonB"/>
</dbReference>
<dbReference type="InterPro" id="IPR012910">
    <property type="entry name" value="Plug_dom"/>
</dbReference>
<dbReference type="GO" id="GO:0009279">
    <property type="term" value="C:cell outer membrane"/>
    <property type="evidence" value="ECO:0007669"/>
    <property type="project" value="UniProtKB-SubCell"/>
</dbReference>
<dbReference type="SUPFAM" id="SSF56935">
    <property type="entry name" value="Porins"/>
    <property type="match status" value="1"/>
</dbReference>
<protein>
    <submittedName>
        <fullName evidence="13">TonB-dependent receptor</fullName>
    </submittedName>
</protein>
<dbReference type="Gene3D" id="2.170.130.10">
    <property type="entry name" value="TonB-dependent receptor, plug domain"/>
    <property type="match status" value="1"/>
</dbReference>
<evidence type="ECO:0000256" key="4">
    <source>
        <dbReference type="ARBA" id="ARBA00022692"/>
    </source>
</evidence>
<keyword evidence="14" id="KW-1185">Reference proteome</keyword>
<keyword evidence="4 8" id="KW-0812">Transmembrane</keyword>
<sequence length="1000" mass="110046">MKMSINSTWRLATTMLLLLFSLVTFAQDRTVQGTVVDENGDPLPGVAVLVKGTTKGGTTDFDGKFKISLADGDDVLVVSYIGYMAQEVPVGNAATIDVFMEVDAEQLEEVVVIGYGSVKKEDATGSVQAIKASDFNQGAITSPQELLNGKVAGVQMTNSGGAPGAGSTIRIRGGSSLSASNDPLIVIDGVPIDNEGVTGMQNPLNTVNPNDIETFTVLKDASATAIYGSRASNGVIIITTKKGSSGKLKIDYSGNVSVATVPKKIDVLNANEFTEVLKQRYPNQAAVTDLLGSNNTDWQDQVYSNAISTDHNVAVGGSIADVVPFRASVGYTYNDGILETSHMDRTTVALNLTPSLLDDHLKVNVNAKYMNVQNTFADNGAIGSALRYDPTQQAKDPSSEFDRFGGYHSWLDAGTGDPITIATANPRALLDQKANTSGVNRFVGNAQLDYKFHFLPELKANLNLGYDYSKSDGKTLVPTNAAFMYASGGQYSPYKQEKKNELLDFTLQYVKDLESIDSRLDVMVGYSWQHFWREEYSYTNNYNNDQTPPQQPEKIFRTESYIVSFFGRLNYTFKDRYLLTATVRQDGTSRFSPETRFGLFPALAFAWNIKKEGFLSTSDAVSSLKLRLGWGITGQQNIGNGDYPYLNTYTASQNTADYEFYLPDGSPYYSTTMRPGGYDKNIKWEETTTYNIGLDYGFLDDKITGTLDVYQRYTTDLLNVIPVPAGSNLTNQLLTNVGDLENKGVEFSINYKAISTSDFHWDLGYNVTYNENKITKLTQVNDPNYKGVFTGGIAGGTGNTIQIHSEGHSASSFFVYEQVYNNDGKPLEGVYVDQNQDGLINDDDKVRKEDPAPTVYMGITSKMTYKNWDFSLAGRWNFGNYVYNNVASNSAYYAGMYTTTGGGYLSNLNSDIKNTEFENPQYFSDYYLQNASFFRLDNIMLGYNFNNIKNGAISMRVYGTVNNVFVVTPYKGLDPEISGGIDNDVYPRPRTFLVGVNVGF</sequence>
<dbReference type="OrthoDB" id="9768177at2"/>
<evidence type="ECO:0000256" key="7">
    <source>
        <dbReference type="ARBA" id="ARBA00023237"/>
    </source>
</evidence>
<comment type="similarity">
    <text evidence="8 9">Belongs to the TonB-dependent receptor family.</text>
</comment>
<keyword evidence="3 8" id="KW-1134">Transmembrane beta strand</keyword>
<name>A0A3Q9FKA7_9BACT</name>
<dbReference type="SUPFAM" id="SSF49464">
    <property type="entry name" value="Carboxypeptidase regulatory domain-like"/>
    <property type="match status" value="1"/>
</dbReference>
<evidence type="ECO:0000256" key="8">
    <source>
        <dbReference type="PROSITE-ProRule" id="PRU01360"/>
    </source>
</evidence>
<dbReference type="InterPro" id="IPR037066">
    <property type="entry name" value="Plug_dom_sf"/>
</dbReference>
<dbReference type="Pfam" id="PF07715">
    <property type="entry name" value="Plug"/>
    <property type="match status" value="1"/>
</dbReference>
<evidence type="ECO:0000313" key="13">
    <source>
        <dbReference type="EMBL" id="AZQ61674.1"/>
    </source>
</evidence>
<dbReference type="Proteomes" id="UP000267268">
    <property type="component" value="Chromosome 1"/>
</dbReference>
<dbReference type="RefSeq" id="WP_126612408.1">
    <property type="nucleotide sequence ID" value="NZ_CP034562.1"/>
</dbReference>
<dbReference type="FunFam" id="2.60.40.1120:FF:000003">
    <property type="entry name" value="Outer membrane protein Omp121"/>
    <property type="match status" value="1"/>
</dbReference>
<evidence type="ECO:0000313" key="14">
    <source>
        <dbReference type="Proteomes" id="UP000267268"/>
    </source>
</evidence>
<evidence type="ECO:0000256" key="2">
    <source>
        <dbReference type="ARBA" id="ARBA00022448"/>
    </source>
</evidence>
<evidence type="ECO:0000256" key="9">
    <source>
        <dbReference type="RuleBase" id="RU003357"/>
    </source>
</evidence>
<evidence type="ECO:0000256" key="3">
    <source>
        <dbReference type="ARBA" id="ARBA00022452"/>
    </source>
</evidence>
<dbReference type="Pfam" id="PF00593">
    <property type="entry name" value="TonB_dep_Rec_b-barrel"/>
    <property type="match status" value="1"/>
</dbReference>
<dbReference type="AlphaFoldDB" id="A0A3Q9FKA7"/>
<dbReference type="Pfam" id="PF13715">
    <property type="entry name" value="CarbopepD_reg_2"/>
    <property type="match status" value="1"/>
</dbReference>
<feature type="signal peptide" evidence="10">
    <location>
        <begin position="1"/>
        <end position="26"/>
    </location>
</feature>
<dbReference type="Gene3D" id="2.40.170.20">
    <property type="entry name" value="TonB-dependent receptor, beta-barrel domain"/>
    <property type="match status" value="1"/>
</dbReference>
<evidence type="ECO:0000256" key="10">
    <source>
        <dbReference type="SAM" id="SignalP"/>
    </source>
</evidence>
<feature type="domain" description="TonB-dependent receptor-like beta-barrel" evidence="11">
    <location>
        <begin position="386"/>
        <end position="964"/>
    </location>
</feature>
<gene>
    <name evidence="13" type="ORF">EI427_05330</name>
</gene>
<comment type="subcellular location">
    <subcellularLocation>
        <location evidence="1 8">Cell outer membrane</location>
        <topology evidence="1 8">Multi-pass membrane protein</topology>
    </subcellularLocation>
</comment>